<dbReference type="Gene3D" id="3.10.550.10">
    <property type="entry name" value="Hypothetical protein Atu2299"/>
    <property type="match status" value="1"/>
</dbReference>
<dbReference type="Proteomes" id="UP001500021">
    <property type="component" value="Unassembled WGS sequence"/>
</dbReference>
<protein>
    <recommendedName>
        <fullName evidence="3">Transglutaminase-like domain-containing protein</fullName>
    </recommendedName>
</protein>
<comment type="caution">
    <text evidence="1">The sequence shown here is derived from an EMBL/GenBank/DDBJ whole genome shotgun (WGS) entry which is preliminary data.</text>
</comment>
<organism evidence="1 2">
    <name type="scientific">Colwellia asteriadis</name>
    <dbReference type="NCBI Taxonomy" id="517723"/>
    <lineage>
        <taxon>Bacteria</taxon>
        <taxon>Pseudomonadati</taxon>
        <taxon>Pseudomonadota</taxon>
        <taxon>Gammaproteobacteria</taxon>
        <taxon>Alteromonadales</taxon>
        <taxon>Colwelliaceae</taxon>
        <taxon>Colwellia</taxon>
    </lineage>
</organism>
<dbReference type="RefSeq" id="WP_343815982.1">
    <property type="nucleotide sequence ID" value="NZ_BAAAFA010000003.1"/>
</dbReference>
<accession>A0ABP3WEK7</accession>
<sequence length="188" mass="20937">MKNSKFTQLIARYRGVDDAQQYQDYILDNPQLLLNVARDIMRNVPPTFGACAMLSSMWAGYLKDHYSIPAMVVAGDLKISGKTIFKCKKNLPEPTKSGKVISSSWSGHCWIEVDGWIGDLSVFRTAYQVEGPSVLKDFIISSFGQNRGALLCQQQDLPPGMKYVPKYVLKDNQIDGLISGLAHSMNLT</sequence>
<evidence type="ECO:0008006" key="3">
    <source>
        <dbReference type="Google" id="ProtNLM"/>
    </source>
</evidence>
<dbReference type="InterPro" id="IPR023107">
    <property type="entry name" value="Atu2299-like_dom_sf"/>
</dbReference>
<keyword evidence="2" id="KW-1185">Reference proteome</keyword>
<proteinExistence type="predicted"/>
<evidence type="ECO:0000313" key="1">
    <source>
        <dbReference type="EMBL" id="GAA0814358.1"/>
    </source>
</evidence>
<name>A0ABP3WEK7_9GAMM</name>
<dbReference type="EMBL" id="BAAAFA010000003">
    <property type="protein sequence ID" value="GAA0814358.1"/>
    <property type="molecule type" value="Genomic_DNA"/>
</dbReference>
<evidence type="ECO:0000313" key="2">
    <source>
        <dbReference type="Proteomes" id="UP001500021"/>
    </source>
</evidence>
<reference evidence="2" key="1">
    <citation type="journal article" date="2019" name="Int. J. Syst. Evol. Microbiol.">
        <title>The Global Catalogue of Microorganisms (GCM) 10K type strain sequencing project: providing services to taxonomists for standard genome sequencing and annotation.</title>
        <authorList>
            <consortium name="The Broad Institute Genomics Platform"/>
            <consortium name="The Broad Institute Genome Sequencing Center for Infectious Disease"/>
            <person name="Wu L."/>
            <person name="Ma J."/>
        </authorList>
    </citation>
    <scope>NUCLEOTIDE SEQUENCE [LARGE SCALE GENOMIC DNA]</scope>
    <source>
        <strain evidence="2">JCM 15608</strain>
    </source>
</reference>
<gene>
    <name evidence="1" type="ORF">GCM10009111_11110</name>
</gene>